<dbReference type="InterPro" id="IPR010985">
    <property type="entry name" value="Ribbon_hlx_hlx"/>
</dbReference>
<evidence type="ECO:0000256" key="2">
    <source>
        <dbReference type="ARBA" id="ARBA00022649"/>
    </source>
</evidence>
<evidence type="ECO:0000313" key="4">
    <source>
        <dbReference type="EMBL" id="MBZ6078228.1"/>
    </source>
</evidence>
<feature type="compositionally biased region" description="Polar residues" evidence="3">
    <location>
        <begin position="59"/>
        <end position="68"/>
    </location>
</feature>
<dbReference type="EMBL" id="JAIRBM010000016">
    <property type="protein sequence ID" value="MBZ6078228.1"/>
    <property type="molecule type" value="Genomic_DNA"/>
</dbReference>
<name>A0ABS7VRN9_9HYPH</name>
<dbReference type="Gene3D" id="6.10.10.120">
    <property type="entry name" value="Antitoxin ParD1-like"/>
    <property type="match status" value="1"/>
</dbReference>
<evidence type="ECO:0000256" key="1">
    <source>
        <dbReference type="ARBA" id="ARBA00008580"/>
    </source>
</evidence>
<feature type="region of interest" description="Disordered" evidence="3">
    <location>
        <begin position="47"/>
        <end position="68"/>
    </location>
</feature>
<dbReference type="CDD" id="cd22231">
    <property type="entry name" value="RHH_NikR_HicB-like"/>
    <property type="match status" value="1"/>
</dbReference>
<dbReference type="InterPro" id="IPR022789">
    <property type="entry name" value="ParD"/>
</dbReference>
<dbReference type="RefSeq" id="WP_224314980.1">
    <property type="nucleotide sequence ID" value="NZ_JAIRBM010000016.1"/>
</dbReference>
<keyword evidence="5" id="KW-1185">Reference proteome</keyword>
<proteinExistence type="inferred from homology"/>
<organism evidence="4 5">
    <name type="scientific">Microvirga puerhi</name>
    <dbReference type="NCBI Taxonomy" id="2876078"/>
    <lineage>
        <taxon>Bacteria</taxon>
        <taxon>Pseudomonadati</taxon>
        <taxon>Pseudomonadota</taxon>
        <taxon>Alphaproteobacteria</taxon>
        <taxon>Hyphomicrobiales</taxon>
        <taxon>Methylobacteriaceae</taxon>
        <taxon>Microvirga</taxon>
    </lineage>
</organism>
<gene>
    <name evidence="4" type="ORF">K9B37_18345</name>
</gene>
<dbReference type="Pfam" id="PF03693">
    <property type="entry name" value="ParD_antitoxin"/>
    <property type="match status" value="1"/>
</dbReference>
<keyword evidence="2" id="KW-1277">Toxin-antitoxin system</keyword>
<comment type="caution">
    <text evidence="4">The sequence shown here is derived from an EMBL/GenBank/DDBJ whole genome shotgun (WGS) entry which is preliminary data.</text>
</comment>
<accession>A0ABS7VRN9</accession>
<dbReference type="PANTHER" id="PTHR36582:SF2">
    <property type="entry name" value="ANTITOXIN PARD"/>
    <property type="match status" value="1"/>
</dbReference>
<dbReference type="InterPro" id="IPR038296">
    <property type="entry name" value="ParD_sf"/>
</dbReference>
<evidence type="ECO:0000313" key="5">
    <source>
        <dbReference type="Proteomes" id="UP000704176"/>
    </source>
</evidence>
<reference evidence="4 5" key="1">
    <citation type="submission" date="2021-09" db="EMBL/GenBank/DDBJ databases">
        <title>The complete genome sequence of a new microorganism.</title>
        <authorList>
            <person name="Zi Z."/>
        </authorList>
    </citation>
    <scope>NUCLEOTIDE SEQUENCE [LARGE SCALE GENOMIC DNA]</scope>
    <source>
        <strain evidence="4 5">WGZ8</strain>
    </source>
</reference>
<dbReference type="Proteomes" id="UP000704176">
    <property type="component" value="Unassembled WGS sequence"/>
</dbReference>
<dbReference type="NCBIfam" id="TIGR02606">
    <property type="entry name" value="antidote_CC2985"/>
    <property type="match status" value="1"/>
</dbReference>
<dbReference type="PANTHER" id="PTHR36582">
    <property type="entry name" value="ANTITOXIN PARD"/>
    <property type="match status" value="1"/>
</dbReference>
<comment type="similarity">
    <text evidence="1">Belongs to the ParD antitoxin family.</text>
</comment>
<evidence type="ECO:0000256" key="3">
    <source>
        <dbReference type="SAM" id="MobiDB-lite"/>
    </source>
</evidence>
<dbReference type="SUPFAM" id="SSF47598">
    <property type="entry name" value="Ribbon-helix-helix"/>
    <property type="match status" value="1"/>
</dbReference>
<feature type="compositionally biased region" description="Basic and acidic residues" evidence="3">
    <location>
        <begin position="47"/>
        <end position="58"/>
    </location>
</feature>
<protein>
    <submittedName>
        <fullName evidence="4">Type II toxin-antitoxin system ParD family antitoxin</fullName>
    </submittedName>
</protein>
<sequence length="68" mass="7418">MPSKSSLNVSLTPELTGFISAKVASGRYRSASEVVRAALRLLDEQDRAVEQSQDRSNHDGQNVAFTQP</sequence>